<accession>A0A6J5Q9S9</accession>
<protein>
    <submittedName>
        <fullName evidence="1">COG4422 Bacteriophage protein gp37</fullName>
    </submittedName>
</protein>
<evidence type="ECO:0000313" key="1">
    <source>
        <dbReference type="EMBL" id="CAB4180282.1"/>
    </source>
</evidence>
<reference evidence="1" key="1">
    <citation type="submission" date="2020-05" db="EMBL/GenBank/DDBJ databases">
        <authorList>
            <person name="Chiriac C."/>
            <person name="Salcher M."/>
            <person name="Ghai R."/>
            <person name="Kavagutti S V."/>
        </authorList>
    </citation>
    <scope>NUCLEOTIDE SEQUENCE</scope>
</reference>
<sequence length="324" mass="36034">MGEKTGIAWTDHTFNPWIGCTKVSPGCDHCYAESSRPAAAMKIKWGLREPRHRTSKGNWNLPLRWNRAAQEAGQRRLVFCASLADVFDNEVSEQWREDLFALIDATPFLTWLILTKRIGNAAAMIPGKDRHNVWIGASVVNQAEADRDIPKLMYTPAAVRFVSYEPALEPVDFRHWLAPTDGRTGLDWIIVGGESDQGGVKARPFKVEWARSVVAQCNAAGVPVFVKQLGSNPVDWCVNALLDSYPQETEPGYCDIDAGHEGTRCAGRCKFMKDSAGGDPMEWPEGIRVREFPPSEMRCAHCGYWFDSVLGKYGCPNCEGAGLR</sequence>
<organism evidence="1">
    <name type="scientific">uncultured Caudovirales phage</name>
    <dbReference type="NCBI Taxonomy" id="2100421"/>
    <lineage>
        <taxon>Viruses</taxon>
        <taxon>Duplodnaviria</taxon>
        <taxon>Heunggongvirae</taxon>
        <taxon>Uroviricota</taxon>
        <taxon>Caudoviricetes</taxon>
        <taxon>Peduoviridae</taxon>
        <taxon>Maltschvirus</taxon>
        <taxon>Maltschvirus maltsch</taxon>
    </lineage>
</organism>
<gene>
    <name evidence="1" type="ORF">UFOVP1040_40</name>
</gene>
<name>A0A6J5Q9S9_9CAUD</name>
<proteinExistence type="predicted"/>
<dbReference type="EMBL" id="LR796994">
    <property type="protein sequence ID" value="CAB4180282.1"/>
    <property type="molecule type" value="Genomic_DNA"/>
</dbReference>
<dbReference type="Pfam" id="PF07505">
    <property type="entry name" value="DUF5131"/>
    <property type="match status" value="1"/>
</dbReference>
<dbReference type="InterPro" id="IPR011101">
    <property type="entry name" value="DUF5131"/>
</dbReference>